<accession>A0A6A6WFU9</accession>
<gene>
    <name evidence="2" type="ORF">EJ05DRAFT_318937</name>
</gene>
<dbReference type="GeneID" id="54481800"/>
<sequence length="525" mass="57933">MASSTGSTAAMTRSPQILSSFERLLACPPIHSRPIVMGIISLFRPDSPAKLIRSYLSKTDMLNLRGASKLTSIWVGDDTVHYQWLFRKLYITSAHCNAPRDGMMHALYDISRYCEELVIRINPRARFPSQLFTDDLPERQASDPGSLAREGNMASRASHQGLPGETTLSTVLPPSSGRARSDTLEQLESELRRTSLGGSSGHRPRTSYTSSHRSSGSNIEGGTDSDWFMIFVAIPTIKKITISVDPATVDKGWGKFGHVESTLVAIQEALRRAPLSRFQHLRLAPIHAYGIMHFCWKPTQKKNPGAIVDGELWHKLRTLEVQLINPRPYLTGGISKRRSSSGGSYASDWIVVLKTLHDWLASFSSRLMQLSFHWIGQTGPDPLTLDLLIDKHSYPHNRPTHWARLASLRFGNVVFAPPSLTLYHPRAPRITTLYVLTNDVASADEPALIDFNDPVGFSDYSDELWAEQAVAAEEARSPPASESAAVPAGLGDVEGASEDEVDERQDSSTSTPGIDGIPAEEGWWV</sequence>
<proteinExistence type="predicted"/>
<dbReference type="EMBL" id="ML996569">
    <property type="protein sequence ID" value="KAF2760011.1"/>
    <property type="molecule type" value="Genomic_DNA"/>
</dbReference>
<feature type="region of interest" description="Disordered" evidence="1">
    <location>
        <begin position="132"/>
        <end position="219"/>
    </location>
</feature>
<dbReference type="RefSeq" id="XP_033602462.1">
    <property type="nucleotide sequence ID" value="XM_033740746.1"/>
</dbReference>
<keyword evidence="3" id="KW-1185">Reference proteome</keyword>
<feature type="region of interest" description="Disordered" evidence="1">
    <location>
        <begin position="471"/>
        <end position="525"/>
    </location>
</feature>
<dbReference type="Proteomes" id="UP000799437">
    <property type="component" value="Unassembled WGS sequence"/>
</dbReference>
<evidence type="ECO:0000313" key="3">
    <source>
        <dbReference type="Proteomes" id="UP000799437"/>
    </source>
</evidence>
<dbReference type="OrthoDB" id="66881at2759"/>
<feature type="compositionally biased region" description="Basic and acidic residues" evidence="1">
    <location>
        <begin position="179"/>
        <end position="193"/>
    </location>
</feature>
<organism evidence="2 3">
    <name type="scientific">Pseudovirgaria hyperparasitica</name>
    <dbReference type="NCBI Taxonomy" id="470096"/>
    <lineage>
        <taxon>Eukaryota</taxon>
        <taxon>Fungi</taxon>
        <taxon>Dikarya</taxon>
        <taxon>Ascomycota</taxon>
        <taxon>Pezizomycotina</taxon>
        <taxon>Dothideomycetes</taxon>
        <taxon>Dothideomycetes incertae sedis</taxon>
        <taxon>Acrospermales</taxon>
        <taxon>Acrospermaceae</taxon>
        <taxon>Pseudovirgaria</taxon>
    </lineage>
</organism>
<dbReference type="AlphaFoldDB" id="A0A6A6WFU9"/>
<name>A0A6A6WFU9_9PEZI</name>
<feature type="compositionally biased region" description="Low complexity" evidence="1">
    <location>
        <begin position="206"/>
        <end position="217"/>
    </location>
</feature>
<feature type="compositionally biased region" description="Low complexity" evidence="1">
    <location>
        <begin position="471"/>
        <end position="488"/>
    </location>
</feature>
<evidence type="ECO:0000313" key="2">
    <source>
        <dbReference type="EMBL" id="KAF2760011.1"/>
    </source>
</evidence>
<reference evidence="2" key="1">
    <citation type="journal article" date="2020" name="Stud. Mycol.">
        <title>101 Dothideomycetes genomes: a test case for predicting lifestyles and emergence of pathogens.</title>
        <authorList>
            <person name="Haridas S."/>
            <person name="Albert R."/>
            <person name="Binder M."/>
            <person name="Bloem J."/>
            <person name="Labutti K."/>
            <person name="Salamov A."/>
            <person name="Andreopoulos B."/>
            <person name="Baker S."/>
            <person name="Barry K."/>
            <person name="Bills G."/>
            <person name="Bluhm B."/>
            <person name="Cannon C."/>
            <person name="Castanera R."/>
            <person name="Culley D."/>
            <person name="Daum C."/>
            <person name="Ezra D."/>
            <person name="Gonzalez J."/>
            <person name="Henrissat B."/>
            <person name="Kuo A."/>
            <person name="Liang C."/>
            <person name="Lipzen A."/>
            <person name="Lutzoni F."/>
            <person name="Magnuson J."/>
            <person name="Mondo S."/>
            <person name="Nolan M."/>
            <person name="Ohm R."/>
            <person name="Pangilinan J."/>
            <person name="Park H.-J."/>
            <person name="Ramirez L."/>
            <person name="Alfaro M."/>
            <person name="Sun H."/>
            <person name="Tritt A."/>
            <person name="Yoshinaga Y."/>
            <person name="Zwiers L.-H."/>
            <person name="Turgeon B."/>
            <person name="Goodwin S."/>
            <person name="Spatafora J."/>
            <person name="Crous P."/>
            <person name="Grigoriev I."/>
        </authorList>
    </citation>
    <scope>NUCLEOTIDE SEQUENCE</scope>
    <source>
        <strain evidence="2">CBS 121739</strain>
    </source>
</reference>
<protein>
    <submittedName>
        <fullName evidence="2">Uncharacterized protein</fullName>
    </submittedName>
</protein>
<evidence type="ECO:0000256" key="1">
    <source>
        <dbReference type="SAM" id="MobiDB-lite"/>
    </source>
</evidence>